<feature type="compositionally biased region" description="Basic and acidic residues" evidence="1">
    <location>
        <begin position="219"/>
        <end position="229"/>
    </location>
</feature>
<evidence type="ECO:0000313" key="2">
    <source>
        <dbReference type="Proteomes" id="UP000515154"/>
    </source>
</evidence>
<accession>A0A7E6F704</accession>
<feature type="compositionally biased region" description="Low complexity" evidence="1">
    <location>
        <begin position="104"/>
        <end position="124"/>
    </location>
</feature>
<sequence length="906" mass="100286">MALKERRGGGFWGCDTFGLRHLRPLLLNVASENQTINAVGTNLSNAAHNMNFDDQKPTSIAYREDASSDSASISHIVCSRVTTVSGNSIGEAEEEEATTLTSCNNGSGSRSSGRTTGSNSGINNGKVVKCSKSCDSGVCTSSLSNPAHEKIVLALPSLSPISLRPTLESATQQQQEEEETVNKRRSSSVVGLWRRGGDRADLRNVITNAGSQRRPSKKTTRDPVRELRKTARSRRRLEEDINSSKVIIHRAPSSSSSSGSSSNSSSSWAGSRRNISSSGSSVRAKILLGGSGRRLGVSPSSDPGCRNSNDLRYHYYCHPNTSHLTVNRCGSCCGSTNSSSSHCGNTVTKHNISSYLSDDLSSSSSSSSSGSSSCSNSSSYGITSNSSSGSSSSSNNNSSSNSNNSSSSSSNSPQVIYHHHHHPPPPPPPLSHSCHRILPRPLQQYQQQQQQQQQHQQPERQDTTFATHQKLPTTHHGRHHHHQQRCYYYSNSNSSSVVGSPQFTVKVVPLPKEELSPRLQQQQNTTEPPQLQLLHPDNHSHKYHHHHQHHQHHHQQQQQQHNHHHHHHRRQHTFPSRFHLPSPPQPLPLRSFVSSSPVYVQQLIPAARGEPGSAREGCFNCSRRSKGNNDSPPQPQPPQSSSIIQQRHHSPAIAADQRRISAPPDPQNGDRGGVGDVNDQHLSLFRQRYNQQQQIRHFTFPQYQSQEHYNCKHHQQLQQLQLQQQQQQQQQHLQQQQQQQRPYNLCHSREEGIEEDRFEEGIAYERDGRRTYHFVNAGAVSYCRRNNTASSCGTATIINTLPASTTATKSEILQPLSQFILYVQRSTLPVRLEPEPSPSAQTSPRPAISVTTLLKVFLCTFCRHHRHHLLPTVAPPSPLVAPPSQTLPPPQQTPSTMSVLTTTTTI</sequence>
<feature type="compositionally biased region" description="Polar residues" evidence="1">
    <location>
        <begin position="518"/>
        <end position="529"/>
    </location>
</feature>
<name>A0A7E6F704_9MOLL</name>
<feature type="compositionally biased region" description="Low complexity" evidence="1">
    <location>
        <begin position="893"/>
        <end position="906"/>
    </location>
</feature>
<keyword evidence="2" id="KW-1185">Reference proteome</keyword>
<dbReference type="AlphaFoldDB" id="A0A7E6F704"/>
<feature type="region of interest" description="Disordered" evidence="1">
    <location>
        <begin position="608"/>
        <end position="678"/>
    </location>
</feature>
<feature type="region of interest" description="Disordered" evidence="1">
    <location>
        <begin position="357"/>
        <end position="463"/>
    </location>
</feature>
<evidence type="ECO:0000256" key="1">
    <source>
        <dbReference type="SAM" id="MobiDB-lite"/>
    </source>
</evidence>
<feature type="compositionally biased region" description="Pro residues" evidence="1">
    <location>
        <begin position="876"/>
        <end position="892"/>
    </location>
</feature>
<dbReference type="Proteomes" id="UP000515154">
    <property type="component" value="Linkage group LG11"/>
</dbReference>
<dbReference type="KEGG" id="osn:118765341"/>
<feature type="region of interest" description="Disordered" evidence="1">
    <location>
        <begin position="876"/>
        <end position="906"/>
    </location>
</feature>
<feature type="compositionally biased region" description="Low complexity" evidence="1">
    <location>
        <begin position="443"/>
        <end position="456"/>
    </location>
</feature>
<feature type="compositionally biased region" description="Low complexity" evidence="1">
    <location>
        <begin position="253"/>
        <end position="280"/>
    </location>
</feature>
<dbReference type="RefSeq" id="XP_036363095.1">
    <property type="nucleotide sequence ID" value="XM_036507202.1"/>
</dbReference>
<organism evidence="2 3">
    <name type="scientific">Octopus sinensis</name>
    <name type="common">East Asian common octopus</name>
    <dbReference type="NCBI Taxonomy" id="2607531"/>
    <lineage>
        <taxon>Eukaryota</taxon>
        <taxon>Metazoa</taxon>
        <taxon>Spiralia</taxon>
        <taxon>Lophotrochozoa</taxon>
        <taxon>Mollusca</taxon>
        <taxon>Cephalopoda</taxon>
        <taxon>Coleoidea</taxon>
        <taxon>Octopodiformes</taxon>
        <taxon>Octopoda</taxon>
        <taxon>Incirrata</taxon>
        <taxon>Octopodidae</taxon>
        <taxon>Octopus</taxon>
    </lineage>
</organism>
<feature type="compositionally biased region" description="Low complexity" evidence="1">
    <location>
        <begin position="357"/>
        <end position="412"/>
    </location>
</feature>
<feature type="region of interest" description="Disordered" evidence="1">
    <location>
        <begin position="515"/>
        <end position="589"/>
    </location>
</feature>
<reference evidence="3" key="1">
    <citation type="submission" date="2025-08" db="UniProtKB">
        <authorList>
            <consortium name="RefSeq"/>
        </authorList>
    </citation>
    <scope>IDENTIFICATION</scope>
</reference>
<feature type="region of interest" description="Disordered" evidence="1">
    <location>
        <begin position="166"/>
        <end position="280"/>
    </location>
</feature>
<gene>
    <name evidence="3" type="primary">LOC118765341</name>
</gene>
<feature type="region of interest" description="Disordered" evidence="1">
    <location>
        <begin position="88"/>
        <end position="124"/>
    </location>
</feature>
<feature type="compositionally biased region" description="Basic residues" evidence="1">
    <location>
        <begin position="541"/>
        <end position="572"/>
    </location>
</feature>
<evidence type="ECO:0000313" key="3">
    <source>
        <dbReference type="RefSeq" id="XP_036363095.1"/>
    </source>
</evidence>
<proteinExistence type="predicted"/>
<protein>
    <submittedName>
        <fullName evidence="3">Myb-like protein AA isoform X1</fullName>
    </submittedName>
</protein>